<proteinExistence type="predicted"/>
<protein>
    <recommendedName>
        <fullName evidence="4">HD Cas3-type domain-containing protein</fullName>
    </recommendedName>
</protein>
<dbReference type="NCBIfam" id="TIGR01596">
    <property type="entry name" value="cas3_HD"/>
    <property type="match status" value="1"/>
</dbReference>
<keyword evidence="3" id="KW-0051">Antiviral defense</keyword>
<dbReference type="InterPro" id="IPR038257">
    <property type="entry name" value="CRISPR-assoc_Cas3_HD_sf"/>
</dbReference>
<reference evidence="6" key="1">
    <citation type="submission" date="2017-06" db="EMBL/GenBank/DDBJ databases">
        <authorList>
            <person name="Cremers G."/>
        </authorList>
    </citation>
    <scope>NUCLEOTIDE SEQUENCE [LARGE SCALE GENOMIC DNA]</scope>
</reference>
<organism evidence="5 6">
    <name type="scientific">Candidatus Methanoperedens nitratireducens</name>
    <dbReference type="NCBI Taxonomy" id="1392998"/>
    <lineage>
        <taxon>Archaea</taxon>
        <taxon>Methanobacteriati</taxon>
        <taxon>Methanobacteriota</taxon>
        <taxon>Stenosarchaea group</taxon>
        <taxon>Methanomicrobia</taxon>
        <taxon>Methanosarcinales</taxon>
        <taxon>ANME-2 cluster</taxon>
        <taxon>Candidatus Methanoperedentaceae</taxon>
        <taxon>Candidatus Methanoperedens</taxon>
    </lineage>
</organism>
<dbReference type="InterPro" id="IPR006483">
    <property type="entry name" value="CRISPR-assoc_Cas3_HD"/>
</dbReference>
<dbReference type="GO" id="GO:0051607">
    <property type="term" value="P:defense response to virus"/>
    <property type="evidence" value="ECO:0007669"/>
    <property type="project" value="UniProtKB-KW"/>
</dbReference>
<dbReference type="EMBL" id="FZMP01000229">
    <property type="protein sequence ID" value="SNQ62609.1"/>
    <property type="molecule type" value="Genomic_DNA"/>
</dbReference>
<sequence length="258" mass="30049">MNQSSSFDLKSHPDKFLIDHLRNVGLFCKTTVESKNINSKFFGLNDEIFANFSYFTGVSHDFGKGTCNFQSYINEKDEKRKASLKNNPETRHGLLSSIFTYFVIKESFKELKFQFLPLIGYLVVKKHHGNLEDAQDEILSLDKDNIEILGRQIKLLYFEELKEIYLELLPNIDITKFICGYERIIGEIKSNRRGFSDYLEKEKSIQCYLLTQLFYSILLNSDKLDASGLQEIESNKVIPFDLVDNYRTIKGYDKPKIK</sequence>
<keyword evidence="1" id="KW-0479">Metal-binding</keyword>
<evidence type="ECO:0000256" key="2">
    <source>
        <dbReference type="ARBA" id="ARBA00022801"/>
    </source>
</evidence>
<dbReference type="Pfam" id="PF18019">
    <property type="entry name" value="Cas3_HD"/>
    <property type="match status" value="1"/>
</dbReference>
<dbReference type="GO" id="GO:0016787">
    <property type="term" value="F:hydrolase activity"/>
    <property type="evidence" value="ECO:0007669"/>
    <property type="project" value="UniProtKB-KW"/>
</dbReference>
<evidence type="ECO:0000256" key="3">
    <source>
        <dbReference type="ARBA" id="ARBA00023118"/>
    </source>
</evidence>
<keyword evidence="6" id="KW-1185">Reference proteome</keyword>
<dbReference type="AlphaFoldDB" id="A0A284VTS4"/>
<dbReference type="PROSITE" id="PS51643">
    <property type="entry name" value="HD_CAS3"/>
    <property type="match status" value="1"/>
</dbReference>
<dbReference type="Gene3D" id="1.10.3210.30">
    <property type="match status" value="1"/>
</dbReference>
<dbReference type="Proteomes" id="UP000218615">
    <property type="component" value="Unassembled WGS sequence"/>
</dbReference>
<dbReference type="GO" id="GO:0046872">
    <property type="term" value="F:metal ion binding"/>
    <property type="evidence" value="ECO:0007669"/>
    <property type="project" value="UniProtKB-KW"/>
</dbReference>
<evidence type="ECO:0000313" key="5">
    <source>
        <dbReference type="EMBL" id="SNQ62609.1"/>
    </source>
</evidence>
<dbReference type="RefSeq" id="WP_096207150.1">
    <property type="nucleotide sequence ID" value="NZ_FZMP01000229.1"/>
</dbReference>
<dbReference type="OrthoDB" id="43851at2157"/>
<keyword evidence="2" id="KW-0378">Hydrolase</keyword>
<gene>
    <name evidence="5" type="ORF">MNV_80010</name>
</gene>
<accession>A0A284VTS4</accession>
<feature type="domain" description="HD Cas3-type" evidence="4">
    <location>
        <begin position="10"/>
        <end position="224"/>
    </location>
</feature>
<name>A0A284VTS4_9EURY</name>
<evidence type="ECO:0000259" key="4">
    <source>
        <dbReference type="PROSITE" id="PS51643"/>
    </source>
</evidence>
<dbReference type="CDD" id="cd09641">
    <property type="entry name" value="Cas3''_I"/>
    <property type="match status" value="1"/>
</dbReference>
<evidence type="ECO:0000256" key="1">
    <source>
        <dbReference type="ARBA" id="ARBA00022723"/>
    </source>
</evidence>
<evidence type="ECO:0000313" key="6">
    <source>
        <dbReference type="Proteomes" id="UP000218615"/>
    </source>
</evidence>